<accession>A0A1E3PEC0</accession>
<evidence type="ECO:0000313" key="2">
    <source>
        <dbReference type="Proteomes" id="UP000095009"/>
    </source>
</evidence>
<dbReference type="EMBL" id="KV454414">
    <property type="protein sequence ID" value="ODQ63554.1"/>
    <property type="molecule type" value="Genomic_DNA"/>
</dbReference>
<keyword evidence="2" id="KW-1185">Reference proteome</keyword>
<dbReference type="Proteomes" id="UP000095009">
    <property type="component" value="Unassembled WGS sequence"/>
</dbReference>
<name>A0A1E3PEC0_9ASCO</name>
<sequence>MFCQSLHQVPYGTTKGNLRNKQVASDVSLHPRSIDTHKVHCSPFCHFDSHRSWDDAIRIILLGKLCGAPKKVPRQM</sequence>
<dbReference type="AlphaFoldDB" id="A0A1E3PEC0"/>
<organism evidence="1 2">
    <name type="scientific">Nadsonia fulvescens var. elongata DSM 6958</name>
    <dbReference type="NCBI Taxonomy" id="857566"/>
    <lineage>
        <taxon>Eukaryota</taxon>
        <taxon>Fungi</taxon>
        <taxon>Dikarya</taxon>
        <taxon>Ascomycota</taxon>
        <taxon>Saccharomycotina</taxon>
        <taxon>Dipodascomycetes</taxon>
        <taxon>Dipodascales</taxon>
        <taxon>Dipodascales incertae sedis</taxon>
        <taxon>Nadsonia</taxon>
    </lineage>
</organism>
<protein>
    <submittedName>
        <fullName evidence="1">Uncharacterized protein</fullName>
    </submittedName>
</protein>
<proteinExistence type="predicted"/>
<reference evidence="1 2" key="1">
    <citation type="journal article" date="2016" name="Proc. Natl. Acad. Sci. U.S.A.">
        <title>Comparative genomics of biotechnologically important yeasts.</title>
        <authorList>
            <person name="Riley R."/>
            <person name="Haridas S."/>
            <person name="Wolfe K.H."/>
            <person name="Lopes M.R."/>
            <person name="Hittinger C.T."/>
            <person name="Goeker M."/>
            <person name="Salamov A.A."/>
            <person name="Wisecaver J.H."/>
            <person name="Long T.M."/>
            <person name="Calvey C.H."/>
            <person name="Aerts A.L."/>
            <person name="Barry K.W."/>
            <person name="Choi C."/>
            <person name="Clum A."/>
            <person name="Coughlan A.Y."/>
            <person name="Deshpande S."/>
            <person name="Douglass A.P."/>
            <person name="Hanson S.J."/>
            <person name="Klenk H.-P."/>
            <person name="LaButti K.M."/>
            <person name="Lapidus A."/>
            <person name="Lindquist E.A."/>
            <person name="Lipzen A.M."/>
            <person name="Meier-Kolthoff J.P."/>
            <person name="Ohm R.A."/>
            <person name="Otillar R.P."/>
            <person name="Pangilinan J.L."/>
            <person name="Peng Y."/>
            <person name="Rokas A."/>
            <person name="Rosa C.A."/>
            <person name="Scheuner C."/>
            <person name="Sibirny A.A."/>
            <person name="Slot J.C."/>
            <person name="Stielow J.B."/>
            <person name="Sun H."/>
            <person name="Kurtzman C.P."/>
            <person name="Blackwell M."/>
            <person name="Grigoriev I.V."/>
            <person name="Jeffries T.W."/>
        </authorList>
    </citation>
    <scope>NUCLEOTIDE SEQUENCE [LARGE SCALE GENOMIC DNA]</scope>
    <source>
        <strain evidence="1 2">DSM 6958</strain>
    </source>
</reference>
<gene>
    <name evidence="1" type="ORF">NADFUDRAFT_84211</name>
</gene>
<evidence type="ECO:0000313" key="1">
    <source>
        <dbReference type="EMBL" id="ODQ63554.1"/>
    </source>
</evidence>